<feature type="domain" description="HTH merR-type" evidence="2">
    <location>
        <begin position="11"/>
        <end position="80"/>
    </location>
</feature>
<dbReference type="PROSITE" id="PS50937">
    <property type="entry name" value="HTH_MERR_2"/>
    <property type="match status" value="1"/>
</dbReference>
<evidence type="ECO:0000259" key="2">
    <source>
        <dbReference type="PROSITE" id="PS50937"/>
    </source>
</evidence>
<keyword evidence="1" id="KW-0175">Coiled coil</keyword>
<protein>
    <submittedName>
        <fullName evidence="3">MerR family transcriptional regulator</fullName>
    </submittedName>
</protein>
<dbReference type="RefSeq" id="WP_216455478.1">
    <property type="nucleotide sequence ID" value="NZ_JAHLQL010000001.1"/>
</dbReference>
<proteinExistence type="predicted"/>
<dbReference type="Pfam" id="PF06445">
    <property type="entry name" value="GyrI-like"/>
    <property type="match status" value="1"/>
</dbReference>
<comment type="caution">
    <text evidence="3">The sequence shown here is derived from an EMBL/GenBank/DDBJ whole genome shotgun (WGS) entry which is preliminary data.</text>
</comment>
<dbReference type="PANTHER" id="PTHR30204:SF85">
    <property type="entry name" value="MULTIDRUG-EFFLUX TRANSPORTER 2 REGULATOR"/>
    <property type="match status" value="1"/>
</dbReference>
<name>A0ABS6EVT9_9CLOT</name>
<dbReference type="CDD" id="cd04782">
    <property type="entry name" value="HTH_BltR"/>
    <property type="match status" value="1"/>
</dbReference>
<dbReference type="Pfam" id="PF13411">
    <property type="entry name" value="MerR_1"/>
    <property type="match status" value="1"/>
</dbReference>
<evidence type="ECO:0000313" key="4">
    <source>
        <dbReference type="Proteomes" id="UP000736583"/>
    </source>
</evidence>
<dbReference type="Proteomes" id="UP000736583">
    <property type="component" value="Unassembled WGS sequence"/>
</dbReference>
<dbReference type="EMBL" id="JAHLQL010000001">
    <property type="protein sequence ID" value="MBU5590230.1"/>
    <property type="molecule type" value="Genomic_DNA"/>
</dbReference>
<sequence length="276" mass="32182">MIEIVLKNKLLLTTGEFAKLCNVSKDTLFYYDKLGILSPLQKGDNGYRYYSADQIESFYVISVLKELNVSLKDIKNYINNKAPYNLIDLFKLQLKEVENKIEHLNGIKEALTYKIEMVEKNNSIKSSDIFIEELDSEYLVVTSKMQFIDTAKLSKEITNIFDYCKLNGIHTSYQVGSITNISEIDKELTQQYFQLFVKAFNKRDHSKLLKKQAGRYLITHHKGGYESASHYYKEIYRYAVKNNLKLIDPFYEIAFIDELCTDASNQLLFEISIRIE</sequence>
<reference evidence="3 4" key="1">
    <citation type="submission" date="2021-06" db="EMBL/GenBank/DDBJ databases">
        <authorList>
            <person name="Sun Q."/>
            <person name="Li D."/>
        </authorList>
    </citation>
    <scope>NUCLEOTIDE SEQUENCE [LARGE SCALE GENOMIC DNA]</scope>
    <source>
        <strain evidence="3 4">MSJ-4</strain>
    </source>
</reference>
<dbReference type="InterPro" id="IPR047057">
    <property type="entry name" value="MerR_fam"/>
</dbReference>
<evidence type="ECO:0000256" key="1">
    <source>
        <dbReference type="SAM" id="Coils"/>
    </source>
</evidence>
<feature type="coiled-coil region" evidence="1">
    <location>
        <begin position="87"/>
        <end position="114"/>
    </location>
</feature>
<dbReference type="SMART" id="SM00422">
    <property type="entry name" value="HTH_MERR"/>
    <property type="match status" value="1"/>
</dbReference>
<dbReference type="PANTHER" id="PTHR30204">
    <property type="entry name" value="REDOX-CYCLING DRUG-SENSING TRANSCRIPTIONAL ACTIVATOR SOXR"/>
    <property type="match status" value="1"/>
</dbReference>
<keyword evidence="4" id="KW-1185">Reference proteome</keyword>
<dbReference type="InterPro" id="IPR029442">
    <property type="entry name" value="GyrI-like"/>
</dbReference>
<organism evidence="3 4">
    <name type="scientific">Clostridium simiarum</name>
    <dbReference type="NCBI Taxonomy" id="2841506"/>
    <lineage>
        <taxon>Bacteria</taxon>
        <taxon>Bacillati</taxon>
        <taxon>Bacillota</taxon>
        <taxon>Clostridia</taxon>
        <taxon>Eubacteriales</taxon>
        <taxon>Clostridiaceae</taxon>
        <taxon>Clostridium</taxon>
    </lineage>
</organism>
<dbReference type="SMART" id="SM00871">
    <property type="entry name" value="AraC_E_bind"/>
    <property type="match status" value="1"/>
</dbReference>
<dbReference type="PROSITE" id="PS00552">
    <property type="entry name" value="HTH_MERR_1"/>
    <property type="match status" value="1"/>
</dbReference>
<evidence type="ECO:0000313" key="3">
    <source>
        <dbReference type="EMBL" id="MBU5590230.1"/>
    </source>
</evidence>
<gene>
    <name evidence="3" type="ORF">KQI89_00470</name>
</gene>
<dbReference type="InterPro" id="IPR010499">
    <property type="entry name" value="AraC_E-bd"/>
</dbReference>
<accession>A0ABS6EVT9</accession>
<dbReference type="InterPro" id="IPR000551">
    <property type="entry name" value="MerR-type_HTH_dom"/>
</dbReference>